<evidence type="ECO:0000313" key="1">
    <source>
        <dbReference type="EMBL" id="THC95794.1"/>
    </source>
</evidence>
<comment type="caution">
    <text evidence="1">The sequence shown here is derived from an EMBL/GenBank/DDBJ whole genome shotgun (WGS) entry which is preliminary data.</text>
</comment>
<proteinExistence type="predicted"/>
<organism evidence="1 2">
    <name type="scientific">Aspergillus tanneri</name>
    <dbReference type="NCBI Taxonomy" id="1220188"/>
    <lineage>
        <taxon>Eukaryota</taxon>
        <taxon>Fungi</taxon>
        <taxon>Dikarya</taxon>
        <taxon>Ascomycota</taxon>
        <taxon>Pezizomycotina</taxon>
        <taxon>Eurotiomycetes</taxon>
        <taxon>Eurotiomycetidae</taxon>
        <taxon>Eurotiales</taxon>
        <taxon>Aspergillaceae</taxon>
        <taxon>Aspergillus</taxon>
        <taxon>Aspergillus subgen. Circumdati</taxon>
    </lineage>
</organism>
<keyword evidence="2" id="KW-1185">Reference proteome</keyword>
<gene>
    <name evidence="1" type="ORF">EYZ11_004747</name>
</gene>
<evidence type="ECO:0000313" key="2">
    <source>
        <dbReference type="Proteomes" id="UP000308092"/>
    </source>
</evidence>
<protein>
    <submittedName>
        <fullName evidence="1">Uncharacterized protein</fullName>
    </submittedName>
</protein>
<name>A0A4V3UPN6_9EURO</name>
<accession>A0A4V3UPN6</accession>
<dbReference type="Proteomes" id="UP000308092">
    <property type="component" value="Unassembled WGS sequence"/>
</dbReference>
<dbReference type="AlphaFoldDB" id="A0A4V3UPN6"/>
<dbReference type="EMBL" id="SOSA01000142">
    <property type="protein sequence ID" value="THC95794.1"/>
    <property type="molecule type" value="Genomic_DNA"/>
</dbReference>
<dbReference type="VEuPathDB" id="FungiDB:EYZ11_004747"/>
<sequence>MGSRECEPEALGSELILFPACSGHHAIVTPKQLTLECDYYSGGLQARARGRLNQGKVCLARQTLHIARSPTNGPNKSLRCD</sequence>
<reference evidence="1 2" key="1">
    <citation type="submission" date="2019-03" db="EMBL/GenBank/DDBJ databases">
        <title>The genome sequence of a newly discovered highly antifungal drug resistant Aspergillus species, Aspergillus tanneri NIH 1004.</title>
        <authorList>
            <person name="Mounaud S."/>
            <person name="Singh I."/>
            <person name="Joardar V."/>
            <person name="Pakala S."/>
            <person name="Pakala S."/>
            <person name="Venepally P."/>
            <person name="Hoover J."/>
            <person name="Nierman W."/>
            <person name="Chung J."/>
            <person name="Losada L."/>
        </authorList>
    </citation>
    <scope>NUCLEOTIDE SEQUENCE [LARGE SCALE GENOMIC DNA]</scope>
    <source>
        <strain evidence="1 2">NIH1004</strain>
    </source>
</reference>